<keyword evidence="1" id="KW-1133">Transmembrane helix</keyword>
<dbReference type="EMBL" id="WJHE01000687">
    <property type="protein sequence ID" value="MST33676.1"/>
    <property type="molecule type" value="Genomic_DNA"/>
</dbReference>
<dbReference type="Proteomes" id="UP000437736">
    <property type="component" value="Unassembled WGS sequence"/>
</dbReference>
<feature type="transmembrane region" description="Helical" evidence="1">
    <location>
        <begin position="151"/>
        <end position="167"/>
    </location>
</feature>
<feature type="transmembrane region" description="Helical" evidence="1">
    <location>
        <begin position="6"/>
        <end position="26"/>
    </location>
</feature>
<feature type="transmembrane region" description="Helical" evidence="1">
    <location>
        <begin position="239"/>
        <end position="260"/>
    </location>
</feature>
<accession>A0ABW9QVK3</accession>
<comment type="caution">
    <text evidence="2">The sequence shown here is derived from an EMBL/GenBank/DDBJ whole genome shotgun (WGS) entry which is preliminary data.</text>
</comment>
<feature type="transmembrane region" description="Helical" evidence="1">
    <location>
        <begin position="47"/>
        <end position="67"/>
    </location>
</feature>
<reference evidence="2 3" key="1">
    <citation type="submission" date="2019-11" db="EMBL/GenBank/DDBJ databases">
        <title>Acidiferrimicrobium australis gen. nov., sp. nov., an acidophilic and obligately heterotrophic, member of the Actinobacteria that catalyses dissimilatory oxido- reduction of iron isolated from metal-rich acidic water in Chile.</title>
        <authorList>
            <person name="Gonzalez D."/>
            <person name="Huber K."/>
            <person name="Hedrich S."/>
            <person name="Rojas-Villalobos C."/>
            <person name="Quatrini R."/>
            <person name="Dinamarca M.A."/>
            <person name="Schwarz A."/>
            <person name="Canales C."/>
            <person name="Nancucheo I."/>
        </authorList>
    </citation>
    <scope>NUCLEOTIDE SEQUENCE [LARGE SCALE GENOMIC DNA]</scope>
    <source>
        <strain evidence="2 3">USS-CCA1</strain>
    </source>
</reference>
<keyword evidence="1" id="KW-0472">Membrane</keyword>
<evidence type="ECO:0000313" key="3">
    <source>
        <dbReference type="Proteomes" id="UP000437736"/>
    </source>
</evidence>
<gene>
    <name evidence="2" type="ORF">GHK86_13230</name>
</gene>
<proteinExistence type="predicted"/>
<sequence>MTVTEGTWIGLLTALVLFLLVTPLIARHLVRSSGDPAMFRITMWGSGIKLAAAPAYLWVIAHFYGGIADANGYFGQGARLAAQMRHGNFTLYAGKFIGDGATRISAGFVELAVGPHKLPTWFIFSFGAFLAEVMFYKAFELAVPGGARRRYAKLLFFFPSMVFWTAAPSKDCVTVLGLGLAAYGGAVLYDRRLRGFLWLGAGAALMTIIRPNVALIALLAIALPYPLGRVPARSVLTPIAAWVGGAIFIVGGVVLAGITAHHFDIHSLSRASVEKVLKQNAYNTGTAARSQLGAFNSSGATSTSLSISAIPKDFYYVVMRPLPIHAHGFTQLASSLENVYLLGLLVTSWRRLGEVIRTCLRRPYLLAALIFSLVWIVLFASIGNLGILARERTQLIPFLLVLVSVKARREPTSRPARREVLVTV</sequence>
<keyword evidence="1" id="KW-0812">Transmembrane</keyword>
<feature type="transmembrane region" description="Helical" evidence="1">
    <location>
        <begin position="173"/>
        <end position="189"/>
    </location>
</feature>
<name>A0ABW9QVK3_9ACTN</name>
<evidence type="ECO:0008006" key="4">
    <source>
        <dbReference type="Google" id="ProtNLM"/>
    </source>
</evidence>
<feature type="transmembrane region" description="Helical" evidence="1">
    <location>
        <begin position="121"/>
        <end position="139"/>
    </location>
</feature>
<keyword evidence="3" id="KW-1185">Reference proteome</keyword>
<organism evidence="2 3">
    <name type="scientific">Acidiferrimicrobium australe</name>
    <dbReference type="NCBI Taxonomy" id="2664430"/>
    <lineage>
        <taxon>Bacteria</taxon>
        <taxon>Bacillati</taxon>
        <taxon>Actinomycetota</taxon>
        <taxon>Acidimicrobiia</taxon>
        <taxon>Acidimicrobiales</taxon>
        <taxon>Acidimicrobiaceae</taxon>
        <taxon>Acidiferrimicrobium</taxon>
    </lineage>
</organism>
<evidence type="ECO:0000256" key="1">
    <source>
        <dbReference type="SAM" id="Phobius"/>
    </source>
</evidence>
<evidence type="ECO:0000313" key="2">
    <source>
        <dbReference type="EMBL" id="MST33676.1"/>
    </source>
</evidence>
<feature type="transmembrane region" description="Helical" evidence="1">
    <location>
        <begin position="196"/>
        <end position="227"/>
    </location>
</feature>
<feature type="transmembrane region" description="Helical" evidence="1">
    <location>
        <begin position="364"/>
        <end position="387"/>
    </location>
</feature>
<protein>
    <recommendedName>
        <fullName evidence="4">Glycosyltransferase RgtA/B/C/D-like domain-containing protein</fullName>
    </recommendedName>
</protein>